<dbReference type="NCBIfam" id="TIGR00158">
    <property type="entry name" value="L9"/>
    <property type="match status" value="1"/>
</dbReference>
<dbReference type="GO" id="GO:1990904">
    <property type="term" value="C:ribonucleoprotein complex"/>
    <property type="evidence" value="ECO:0007669"/>
    <property type="project" value="UniProtKB-KW"/>
</dbReference>
<dbReference type="GO" id="GO:0019843">
    <property type="term" value="F:rRNA binding"/>
    <property type="evidence" value="ECO:0007669"/>
    <property type="project" value="UniProtKB-UniRule"/>
</dbReference>
<comment type="caution">
    <text evidence="9">The sequence shown here is derived from an EMBL/GenBank/DDBJ whole genome shotgun (WGS) entry which is preliminary data.</text>
</comment>
<dbReference type="InterPro" id="IPR020070">
    <property type="entry name" value="Ribosomal_bL9_N"/>
</dbReference>
<dbReference type="InterPro" id="IPR020069">
    <property type="entry name" value="Ribosomal_bL9_C"/>
</dbReference>
<comment type="similarity">
    <text evidence="1 7">Belongs to the bacterial ribosomal protein bL9 family.</text>
</comment>
<dbReference type="EMBL" id="JACHBK010000009">
    <property type="protein sequence ID" value="MBB5537530.1"/>
    <property type="molecule type" value="Genomic_DNA"/>
</dbReference>
<evidence type="ECO:0000313" key="9">
    <source>
        <dbReference type="EMBL" id="MBB5537530.1"/>
    </source>
</evidence>
<evidence type="ECO:0000256" key="5">
    <source>
        <dbReference type="ARBA" id="ARBA00023274"/>
    </source>
</evidence>
<dbReference type="AlphaFoldDB" id="A0A7W8X8P5"/>
<gene>
    <name evidence="7" type="primary">rplI</name>
    <name evidence="9" type="ORF">GGD55_004246</name>
</gene>
<dbReference type="PANTHER" id="PTHR21368">
    <property type="entry name" value="50S RIBOSOMAL PROTEIN L9"/>
    <property type="match status" value="1"/>
</dbReference>
<dbReference type="InterPro" id="IPR036935">
    <property type="entry name" value="Ribosomal_bL9_N_sf"/>
</dbReference>
<dbReference type="PROSITE" id="PS00651">
    <property type="entry name" value="RIBOSOMAL_L9"/>
    <property type="match status" value="1"/>
</dbReference>
<dbReference type="RefSeq" id="WP_018329712.1">
    <property type="nucleotide sequence ID" value="NZ_JACHBK010000009.1"/>
</dbReference>
<evidence type="ECO:0000256" key="6">
    <source>
        <dbReference type="ARBA" id="ARBA00035292"/>
    </source>
</evidence>
<evidence type="ECO:0000313" key="10">
    <source>
        <dbReference type="Proteomes" id="UP000585507"/>
    </source>
</evidence>
<dbReference type="Proteomes" id="UP000585507">
    <property type="component" value="Unassembled WGS sequence"/>
</dbReference>
<dbReference type="InterPro" id="IPR000244">
    <property type="entry name" value="Ribosomal_bL9"/>
</dbReference>
<dbReference type="HAMAP" id="MF_00503">
    <property type="entry name" value="Ribosomal_bL9"/>
    <property type="match status" value="1"/>
</dbReference>
<evidence type="ECO:0000256" key="2">
    <source>
        <dbReference type="ARBA" id="ARBA00022730"/>
    </source>
</evidence>
<evidence type="ECO:0000256" key="1">
    <source>
        <dbReference type="ARBA" id="ARBA00010605"/>
    </source>
</evidence>
<keyword evidence="2 7" id="KW-0699">rRNA-binding</keyword>
<dbReference type="InterPro" id="IPR036791">
    <property type="entry name" value="Ribosomal_bL9_C_sf"/>
</dbReference>
<name>A0A7W8X8P5_9HYPH</name>
<evidence type="ECO:0000256" key="7">
    <source>
        <dbReference type="HAMAP-Rule" id="MF_00503"/>
    </source>
</evidence>
<evidence type="ECO:0000259" key="8">
    <source>
        <dbReference type="PROSITE" id="PS00651"/>
    </source>
</evidence>
<dbReference type="SUPFAM" id="SSF55658">
    <property type="entry name" value="L9 N-domain-like"/>
    <property type="match status" value="1"/>
</dbReference>
<keyword evidence="10" id="KW-1185">Reference proteome</keyword>
<evidence type="ECO:0000256" key="3">
    <source>
        <dbReference type="ARBA" id="ARBA00022884"/>
    </source>
</evidence>
<dbReference type="GO" id="GO:0006412">
    <property type="term" value="P:translation"/>
    <property type="evidence" value="ECO:0007669"/>
    <property type="project" value="UniProtKB-UniRule"/>
</dbReference>
<keyword evidence="3 7" id="KW-0694">RNA-binding</keyword>
<dbReference type="GO" id="GO:0003735">
    <property type="term" value="F:structural constituent of ribosome"/>
    <property type="evidence" value="ECO:0007669"/>
    <property type="project" value="InterPro"/>
</dbReference>
<reference evidence="9 10" key="1">
    <citation type="submission" date="2020-08" db="EMBL/GenBank/DDBJ databases">
        <title>Genomic Encyclopedia of Type Strains, Phase IV (KMG-V): Genome sequencing to study the core and pangenomes of soil and plant-associated prokaryotes.</title>
        <authorList>
            <person name="Whitman W."/>
        </authorList>
    </citation>
    <scope>NUCLEOTIDE SEQUENCE [LARGE SCALE GENOMIC DNA]</scope>
    <source>
        <strain evidence="9 10">SEMIA 4084</strain>
    </source>
</reference>
<sequence length="191" mass="21153">MQVILLERVAKLGQMGETVKVRDGFARNYLLPLGKALRANEANKKRFEAERATLEARNLERKSEAQTVAEQLDGKSFIVVRSAGETGQLYGSVAARDIVETLAAEGFNIGRNQVDLNNPIKTIGLHDVVLHLHAEVEIKIQMNVARSAEEADRQLKGESLTSADAIYGVDEDALKPEDFFNPEAEYEAEEE</sequence>
<dbReference type="InterPro" id="IPR009027">
    <property type="entry name" value="Ribosomal_bL9/RNase_H1_N"/>
</dbReference>
<dbReference type="GO" id="GO:0005840">
    <property type="term" value="C:ribosome"/>
    <property type="evidence" value="ECO:0007669"/>
    <property type="project" value="UniProtKB-KW"/>
</dbReference>
<keyword evidence="5 7" id="KW-0687">Ribonucleoprotein</keyword>
<dbReference type="Pfam" id="PF03948">
    <property type="entry name" value="Ribosomal_L9_C"/>
    <property type="match status" value="1"/>
</dbReference>
<comment type="function">
    <text evidence="7">Binds to the 23S rRNA.</text>
</comment>
<dbReference type="SUPFAM" id="SSF55653">
    <property type="entry name" value="Ribosomal protein L9 C-domain"/>
    <property type="match status" value="1"/>
</dbReference>
<dbReference type="InterPro" id="IPR020594">
    <property type="entry name" value="Ribosomal_bL9_bac/chp"/>
</dbReference>
<feature type="domain" description="Ribosomal protein L9" evidence="8">
    <location>
        <begin position="13"/>
        <end position="40"/>
    </location>
</feature>
<evidence type="ECO:0000256" key="4">
    <source>
        <dbReference type="ARBA" id="ARBA00022980"/>
    </source>
</evidence>
<keyword evidence="4 7" id="KW-0689">Ribosomal protein</keyword>
<protein>
    <recommendedName>
        <fullName evidence="6 7">Large ribosomal subunit protein bL9</fullName>
    </recommendedName>
</protein>
<dbReference type="Pfam" id="PF01281">
    <property type="entry name" value="Ribosomal_L9_N"/>
    <property type="match status" value="1"/>
</dbReference>
<dbReference type="Gene3D" id="3.10.430.100">
    <property type="entry name" value="Ribosomal protein L9, C-terminal domain"/>
    <property type="match status" value="1"/>
</dbReference>
<proteinExistence type="inferred from homology"/>
<accession>A0A7W8X8P5</accession>
<organism evidence="9 10">
    <name type="scientific">Rhizobium giardinii</name>
    <dbReference type="NCBI Taxonomy" id="56731"/>
    <lineage>
        <taxon>Bacteria</taxon>
        <taxon>Pseudomonadati</taxon>
        <taxon>Pseudomonadota</taxon>
        <taxon>Alphaproteobacteria</taxon>
        <taxon>Hyphomicrobiales</taxon>
        <taxon>Rhizobiaceae</taxon>
        <taxon>Rhizobium/Agrobacterium group</taxon>
        <taxon>Rhizobium</taxon>
    </lineage>
</organism>
<dbReference type="Gene3D" id="3.40.5.10">
    <property type="entry name" value="Ribosomal protein L9, N-terminal domain"/>
    <property type="match status" value="1"/>
</dbReference>